<feature type="region of interest" description="Disordered" evidence="1">
    <location>
        <begin position="1"/>
        <end position="39"/>
    </location>
</feature>
<dbReference type="InterPro" id="IPR007921">
    <property type="entry name" value="CHAP_dom"/>
</dbReference>
<dbReference type="Proteomes" id="UP000360750">
    <property type="component" value="Unassembled WGS sequence"/>
</dbReference>
<sequence length="234" mass="25561">MASCADGLPTLGGVSPEPNAATRTGADPATGTDPRPRPRRRRPFVLAAVVVVILVLGVGVVAWRTVPQRWLPWDTAEFPQVDASQLTPTQYRIVELLRAEHARQRPGTFYSEGADEPWCANFVSWIMREAGVPLRNPNSGHWRIPGVFTLQEFYEGTGRFKPVGDHTPGVGDVVLYDRSWALGQHTNIVVAVDGDEAVTVGGNEMRRIRVHKLDWSSDGGVVGFGRLDDSGAAR</sequence>
<keyword evidence="2" id="KW-0812">Transmembrane</keyword>
<evidence type="ECO:0000259" key="3">
    <source>
        <dbReference type="Pfam" id="PF05257"/>
    </source>
</evidence>
<organism evidence="4 5">
    <name type="scientific">Gordonia paraffinivorans</name>
    <dbReference type="NCBI Taxonomy" id="175628"/>
    <lineage>
        <taxon>Bacteria</taxon>
        <taxon>Bacillati</taxon>
        <taxon>Actinomycetota</taxon>
        <taxon>Actinomycetes</taxon>
        <taxon>Mycobacteriales</taxon>
        <taxon>Gordoniaceae</taxon>
        <taxon>Gordonia</taxon>
    </lineage>
</organism>
<evidence type="ECO:0000313" key="4">
    <source>
        <dbReference type="EMBL" id="VFA80886.1"/>
    </source>
</evidence>
<name>A0ABD7UX35_9ACTN</name>
<dbReference type="EMBL" id="CAACYD010000001">
    <property type="protein sequence ID" value="VFA80886.1"/>
    <property type="molecule type" value="Genomic_DNA"/>
</dbReference>
<reference evidence="4 5" key="1">
    <citation type="submission" date="2019-02" db="EMBL/GenBank/DDBJ databases">
        <authorList>
            <consortium name="Pathogen Informatics"/>
        </authorList>
    </citation>
    <scope>NUCLEOTIDE SEQUENCE [LARGE SCALE GENOMIC DNA]</scope>
    <source>
        <strain evidence="4 5">3012STDY6756503</strain>
    </source>
</reference>
<keyword evidence="2" id="KW-0472">Membrane</keyword>
<evidence type="ECO:0000313" key="5">
    <source>
        <dbReference type="Proteomes" id="UP000360750"/>
    </source>
</evidence>
<dbReference type="Pfam" id="PF05257">
    <property type="entry name" value="CHAP"/>
    <property type="match status" value="1"/>
</dbReference>
<proteinExistence type="predicted"/>
<feature type="domain" description="Peptidase C51" evidence="3">
    <location>
        <begin position="115"/>
        <end position="202"/>
    </location>
</feature>
<evidence type="ECO:0000256" key="2">
    <source>
        <dbReference type="SAM" id="Phobius"/>
    </source>
</evidence>
<evidence type="ECO:0000256" key="1">
    <source>
        <dbReference type="SAM" id="MobiDB-lite"/>
    </source>
</evidence>
<dbReference type="AlphaFoldDB" id="A0ABD7UX35"/>
<feature type="transmembrane region" description="Helical" evidence="2">
    <location>
        <begin position="44"/>
        <end position="63"/>
    </location>
</feature>
<keyword evidence="2" id="KW-1133">Transmembrane helix</keyword>
<gene>
    <name evidence="4" type="ORF">NCTC8139_00069</name>
</gene>
<accession>A0ABD7UX35</accession>
<protein>
    <submittedName>
        <fullName evidence="4">Uncharacterized protein conserved in bacteria</fullName>
    </submittedName>
</protein>
<comment type="caution">
    <text evidence="4">The sequence shown here is derived from an EMBL/GenBank/DDBJ whole genome shotgun (WGS) entry which is preliminary data.</text>
</comment>